<reference evidence="2 3" key="1">
    <citation type="journal article" date="2015" name="Stand. Genomic Sci.">
        <title>High quality draft genome sequence of the moderately halophilic bacterium Pontibacillus yanchengensis Y32(T) and comparison among Pontibacillus genomes.</title>
        <authorList>
            <person name="Huang J."/>
            <person name="Qiao Z.X."/>
            <person name="Tang J.W."/>
            <person name="Wang G."/>
        </authorList>
    </citation>
    <scope>NUCLEOTIDE SEQUENCE [LARGE SCALE GENOMIC DNA]</scope>
    <source>
        <strain evidence="2 3">Y32</strain>
    </source>
</reference>
<feature type="transmembrane region" description="Helical" evidence="1">
    <location>
        <begin position="91"/>
        <end position="110"/>
    </location>
</feature>
<evidence type="ECO:0000313" key="3">
    <source>
        <dbReference type="Proteomes" id="UP000030147"/>
    </source>
</evidence>
<evidence type="ECO:0000256" key="1">
    <source>
        <dbReference type="SAM" id="Phobius"/>
    </source>
</evidence>
<dbReference type="Pfam" id="PF06898">
    <property type="entry name" value="YqfD"/>
    <property type="match status" value="1"/>
</dbReference>
<sequence length="395" mass="45512">MKRTQGVFFNGYTTFKVTGSFPEFFLNRCVENGIVIWNIKKLDESSCQANIKLEDIPKLKDLRKNMSYKISFSSRIGLPFLINAIWKRKPLVIGFLLSLILIFTLSNMVWDIDIEGVTPEIEHKIKENLDEYGVRKGAWKFKLETPSQMQQRLLNDVPELLWIGITEKGTTYHLQGVEKTIVEEKDEGGPQHLVAKKKGIIVDMYVEKGEPKVNVNDFVQPGDILVSGLIGGEDDQQAVHAKGEIIAETWYESEVSIPINVEYKVITGEKEKQYAISLFNASVPIWGFTKPDYKQSFMEEKEHPLYLFNWKIPLAFKTKYIWEQEVFEQNRSQEEAVSAGIEQAKRELSKQLPIDAKILREKILHEKKENGKVKLILYIKVQENIVKPYPITQGD</sequence>
<protein>
    <recommendedName>
        <fullName evidence="4">Stage IV sporulation protein</fullName>
    </recommendedName>
</protein>
<proteinExistence type="predicted"/>
<comment type="caution">
    <text evidence="2">The sequence shown here is derived from an EMBL/GenBank/DDBJ whole genome shotgun (WGS) entry which is preliminary data.</text>
</comment>
<dbReference type="OrthoDB" id="1640349at2"/>
<name>A0A0A2TBD4_9BACI</name>
<evidence type="ECO:0000313" key="2">
    <source>
        <dbReference type="EMBL" id="KGP73157.1"/>
    </source>
</evidence>
<dbReference type="PIRSF" id="PIRSF029895">
    <property type="entry name" value="SpoIV"/>
    <property type="match status" value="1"/>
</dbReference>
<dbReference type="InterPro" id="IPR010690">
    <property type="entry name" value="YqfD"/>
</dbReference>
<dbReference type="eggNOG" id="COG0561">
    <property type="taxonomic scope" value="Bacteria"/>
</dbReference>
<gene>
    <name evidence="2" type="ORF">N782_07250</name>
</gene>
<dbReference type="AlphaFoldDB" id="A0A0A2TBD4"/>
<dbReference type="EMBL" id="AVBF01000017">
    <property type="protein sequence ID" value="KGP73157.1"/>
    <property type="molecule type" value="Genomic_DNA"/>
</dbReference>
<organism evidence="2 3">
    <name type="scientific">Pontibacillus yanchengensis Y32</name>
    <dbReference type="NCBI Taxonomy" id="1385514"/>
    <lineage>
        <taxon>Bacteria</taxon>
        <taxon>Bacillati</taxon>
        <taxon>Bacillota</taxon>
        <taxon>Bacilli</taxon>
        <taxon>Bacillales</taxon>
        <taxon>Bacillaceae</taxon>
        <taxon>Pontibacillus</taxon>
    </lineage>
</organism>
<keyword evidence="1" id="KW-1133">Transmembrane helix</keyword>
<accession>A0A0A2TBD4</accession>
<keyword evidence="1" id="KW-0472">Membrane</keyword>
<evidence type="ECO:0008006" key="4">
    <source>
        <dbReference type="Google" id="ProtNLM"/>
    </source>
</evidence>
<dbReference type="STRING" id="1385514.N782_07250"/>
<keyword evidence="3" id="KW-1185">Reference proteome</keyword>
<dbReference type="RefSeq" id="WP_036818304.1">
    <property type="nucleotide sequence ID" value="NZ_AVBF01000017.1"/>
</dbReference>
<dbReference type="Proteomes" id="UP000030147">
    <property type="component" value="Unassembled WGS sequence"/>
</dbReference>
<keyword evidence="1" id="KW-0812">Transmembrane</keyword>
<dbReference type="NCBIfam" id="TIGR02876">
    <property type="entry name" value="spore_yqfD"/>
    <property type="match status" value="1"/>
</dbReference>